<reference evidence="1 2" key="1">
    <citation type="submission" date="2016-10" db="EMBL/GenBank/DDBJ databases">
        <authorList>
            <person name="de Groot N.N."/>
        </authorList>
    </citation>
    <scope>NUCLEOTIDE SEQUENCE [LARGE SCALE GENOMIC DNA]</scope>
    <source>
        <strain evidence="1 2">AR40</strain>
    </source>
</reference>
<dbReference type="Proteomes" id="UP000182584">
    <property type="component" value="Unassembled WGS sequence"/>
</dbReference>
<dbReference type="InterPro" id="IPR012675">
    <property type="entry name" value="Beta-grasp_dom_sf"/>
</dbReference>
<dbReference type="InterPro" id="IPR016155">
    <property type="entry name" value="Mopterin_synth/thiamin_S_b"/>
</dbReference>
<dbReference type="InterPro" id="IPR010035">
    <property type="entry name" value="Thi_S"/>
</dbReference>
<name>A0A1H9SPF4_BUTFI</name>
<proteinExistence type="predicted"/>
<dbReference type="Gene3D" id="3.10.20.30">
    <property type="match status" value="1"/>
</dbReference>
<protein>
    <submittedName>
        <fullName evidence="1">Sulfur carrier protein</fullName>
    </submittedName>
</protein>
<dbReference type="RefSeq" id="WP_074756265.1">
    <property type="nucleotide sequence ID" value="NZ_FOGJ01000012.1"/>
</dbReference>
<dbReference type="PANTHER" id="PTHR34472:SF1">
    <property type="entry name" value="SULFUR CARRIER PROTEIN THIS"/>
    <property type="match status" value="1"/>
</dbReference>
<accession>A0A1H9SPF4</accession>
<gene>
    <name evidence="1" type="ORF">SAMN04487884_112114</name>
</gene>
<dbReference type="CDD" id="cd00565">
    <property type="entry name" value="Ubl_ThiS"/>
    <property type="match status" value="1"/>
</dbReference>
<evidence type="ECO:0000313" key="1">
    <source>
        <dbReference type="EMBL" id="SER86283.1"/>
    </source>
</evidence>
<organism evidence="1 2">
    <name type="scientific">Butyrivibrio fibrisolvens</name>
    <dbReference type="NCBI Taxonomy" id="831"/>
    <lineage>
        <taxon>Bacteria</taxon>
        <taxon>Bacillati</taxon>
        <taxon>Bacillota</taxon>
        <taxon>Clostridia</taxon>
        <taxon>Lachnospirales</taxon>
        <taxon>Lachnospiraceae</taxon>
        <taxon>Butyrivibrio</taxon>
    </lineage>
</organism>
<dbReference type="eggNOG" id="COG2104">
    <property type="taxonomic scope" value="Bacteria"/>
</dbReference>
<dbReference type="NCBIfam" id="TIGR01683">
    <property type="entry name" value="thiS"/>
    <property type="match status" value="1"/>
</dbReference>
<dbReference type="PANTHER" id="PTHR34472">
    <property type="entry name" value="SULFUR CARRIER PROTEIN THIS"/>
    <property type="match status" value="1"/>
</dbReference>
<dbReference type="EMBL" id="FOGJ01000012">
    <property type="protein sequence ID" value="SER86283.1"/>
    <property type="molecule type" value="Genomic_DNA"/>
</dbReference>
<sequence length="64" mass="6743">MVTVNGENCQLDGLDVLTMLSQKGYALTRVVTELNGQIVPKAAYEKTILNSGDVVEVVSFVGGG</sequence>
<evidence type="ECO:0000313" key="2">
    <source>
        <dbReference type="Proteomes" id="UP000182584"/>
    </source>
</evidence>
<dbReference type="InterPro" id="IPR003749">
    <property type="entry name" value="ThiS/MoaD-like"/>
</dbReference>
<dbReference type="SUPFAM" id="SSF54285">
    <property type="entry name" value="MoaD/ThiS"/>
    <property type="match status" value="1"/>
</dbReference>
<dbReference type="Pfam" id="PF02597">
    <property type="entry name" value="ThiS"/>
    <property type="match status" value="1"/>
</dbReference>
<dbReference type="OrthoDB" id="9798559at2"/>
<dbReference type="AlphaFoldDB" id="A0A1H9SPF4"/>